<name>A0AC61RK17_9BACT</name>
<dbReference type="Proteomes" id="UP000306319">
    <property type="component" value="Unassembled WGS sequence"/>
</dbReference>
<evidence type="ECO:0000313" key="1">
    <source>
        <dbReference type="EMBL" id="TGY80473.1"/>
    </source>
</evidence>
<reference evidence="1" key="1">
    <citation type="submission" date="2019-04" db="EMBL/GenBank/DDBJ databases">
        <title>Microbes associate with the intestines of laboratory mice.</title>
        <authorList>
            <person name="Navarre W."/>
            <person name="Wong E."/>
            <person name="Huang K."/>
            <person name="Tropini C."/>
            <person name="Ng K."/>
            <person name="Yu B."/>
        </authorList>
    </citation>
    <scope>NUCLEOTIDE SEQUENCE</scope>
    <source>
        <strain evidence="1">NM04_E33</strain>
    </source>
</reference>
<gene>
    <name evidence="1" type="ORF">E5331_01750</name>
</gene>
<comment type="caution">
    <text evidence="1">The sequence shown here is derived from an EMBL/GenBank/DDBJ whole genome shotgun (WGS) entry which is preliminary data.</text>
</comment>
<proteinExistence type="predicted"/>
<sequence>MKTKYLLLSVVFAAFLSSSMPQGSHSLEIGSEAPAIELSSDAVIKNLDMLNGKYVLVNFWSAADARSRINNKRLADLSASLPADKIAFVSICTDTDTTIADEILKADNVPADIIYLSAADTTPQVTEDFQTETGLRSFLIDPFGNLSAVSPSNETINSKIFN</sequence>
<dbReference type="EMBL" id="SRYB01000002">
    <property type="protein sequence ID" value="TGY80473.1"/>
    <property type="molecule type" value="Genomic_DNA"/>
</dbReference>
<evidence type="ECO:0000313" key="2">
    <source>
        <dbReference type="Proteomes" id="UP000306319"/>
    </source>
</evidence>
<protein>
    <submittedName>
        <fullName evidence="1">Redoxin domain-containing protein</fullName>
    </submittedName>
</protein>
<organism evidence="1 2">
    <name type="scientific">Lepagella muris</name>
    <dbReference type="NCBI Taxonomy" id="3032870"/>
    <lineage>
        <taxon>Bacteria</taxon>
        <taxon>Pseudomonadati</taxon>
        <taxon>Bacteroidota</taxon>
        <taxon>Bacteroidia</taxon>
        <taxon>Bacteroidales</taxon>
        <taxon>Muribaculaceae</taxon>
        <taxon>Lepagella</taxon>
    </lineage>
</organism>
<accession>A0AC61RK17</accession>
<keyword evidence="2" id="KW-1185">Reference proteome</keyword>